<gene>
    <name evidence="3" type="ORF">QWY28_07870</name>
</gene>
<feature type="transmembrane region" description="Helical" evidence="1">
    <location>
        <begin position="21"/>
        <end position="43"/>
    </location>
</feature>
<evidence type="ECO:0000256" key="1">
    <source>
        <dbReference type="SAM" id="Phobius"/>
    </source>
</evidence>
<organism evidence="3 4">
    <name type="scientific">Nocardioides oceani</name>
    <dbReference type="NCBI Taxonomy" id="3058369"/>
    <lineage>
        <taxon>Bacteria</taxon>
        <taxon>Bacillati</taxon>
        <taxon>Actinomycetota</taxon>
        <taxon>Actinomycetes</taxon>
        <taxon>Propionibacteriales</taxon>
        <taxon>Nocardioidaceae</taxon>
        <taxon>Nocardioides</taxon>
    </lineage>
</organism>
<keyword evidence="1" id="KW-0812">Transmembrane</keyword>
<keyword evidence="1" id="KW-0472">Membrane</keyword>
<dbReference type="InterPro" id="IPR012495">
    <property type="entry name" value="TadE-like_dom"/>
</dbReference>
<proteinExistence type="predicted"/>
<keyword evidence="4" id="KW-1185">Reference proteome</keyword>
<dbReference type="Proteomes" id="UP001168620">
    <property type="component" value="Unassembled WGS sequence"/>
</dbReference>
<evidence type="ECO:0000259" key="2">
    <source>
        <dbReference type="Pfam" id="PF07811"/>
    </source>
</evidence>
<dbReference type="Pfam" id="PF07811">
    <property type="entry name" value="TadE"/>
    <property type="match status" value="1"/>
</dbReference>
<protein>
    <submittedName>
        <fullName evidence="3">TadE/TadG family type IV pilus assembly protein</fullName>
    </submittedName>
</protein>
<dbReference type="EMBL" id="JAUHJQ010000002">
    <property type="protein sequence ID" value="MDN4172851.1"/>
    <property type="molecule type" value="Genomic_DNA"/>
</dbReference>
<sequence length="156" mass="16297">MTGSRTHARRAGRGAAAVEGALVLSVFLVPMLMGLIYYGHYFWQAQRVAPIGASVSGAGIYGQMTCGTLTTRVQQLLASAVSNVDAGLGQALDPVEDIVVTVLPLVGGIGADVQVRLRLPIVTTVLPFLPLPDGGDLVEDLLLRLENVRITTGASC</sequence>
<evidence type="ECO:0000313" key="3">
    <source>
        <dbReference type="EMBL" id="MDN4172851.1"/>
    </source>
</evidence>
<keyword evidence="1" id="KW-1133">Transmembrane helix</keyword>
<comment type="caution">
    <text evidence="3">The sequence shown here is derived from an EMBL/GenBank/DDBJ whole genome shotgun (WGS) entry which is preliminary data.</text>
</comment>
<feature type="domain" description="TadE-like" evidence="2">
    <location>
        <begin position="14"/>
        <end position="48"/>
    </location>
</feature>
<name>A0ABT8FDW4_9ACTN</name>
<reference evidence="3" key="1">
    <citation type="submission" date="2023-06" db="EMBL/GenBank/DDBJ databases">
        <title>Draft genome sequence of Nocardioides sp. SOB77.</title>
        <authorList>
            <person name="Zhang G."/>
        </authorList>
    </citation>
    <scope>NUCLEOTIDE SEQUENCE</scope>
    <source>
        <strain evidence="3">SOB77</strain>
    </source>
</reference>
<evidence type="ECO:0000313" key="4">
    <source>
        <dbReference type="Proteomes" id="UP001168620"/>
    </source>
</evidence>
<dbReference type="RefSeq" id="WP_300951783.1">
    <property type="nucleotide sequence ID" value="NZ_JAUHJQ010000002.1"/>
</dbReference>
<accession>A0ABT8FDW4</accession>